<dbReference type="GO" id="GO:0000288">
    <property type="term" value="P:nuclear-transcribed mRNA catabolic process, deadenylation-dependent decay"/>
    <property type="evidence" value="ECO:0000318"/>
    <property type="project" value="GO_Central"/>
</dbReference>
<dbReference type="InterPro" id="IPR039637">
    <property type="entry name" value="CNOT7/CNOT8/Pop2"/>
</dbReference>
<organism evidence="1 2">
    <name type="scientific">Zea mays</name>
    <name type="common">Maize</name>
    <dbReference type="NCBI Taxonomy" id="4577"/>
    <lineage>
        <taxon>Eukaryota</taxon>
        <taxon>Viridiplantae</taxon>
        <taxon>Streptophyta</taxon>
        <taxon>Embryophyta</taxon>
        <taxon>Tracheophyta</taxon>
        <taxon>Spermatophyta</taxon>
        <taxon>Magnoliopsida</taxon>
        <taxon>Liliopsida</taxon>
        <taxon>Poales</taxon>
        <taxon>Poaceae</taxon>
        <taxon>PACMAD clade</taxon>
        <taxon>Panicoideae</taxon>
        <taxon>Andropogonodae</taxon>
        <taxon>Andropogoneae</taxon>
        <taxon>Tripsacinae</taxon>
        <taxon>Zea</taxon>
    </lineage>
</organism>
<dbReference type="Gene3D" id="3.30.420.10">
    <property type="entry name" value="Ribonuclease H-like superfamily/Ribonuclease H"/>
    <property type="match status" value="1"/>
</dbReference>
<dbReference type="FunCoup" id="A0A804R0K8">
    <property type="interactions" value="13"/>
</dbReference>
<dbReference type="EnsemblPlants" id="Zm00001eb377670_T001">
    <property type="protein sequence ID" value="Zm00001eb377670_P001"/>
    <property type="gene ID" value="Zm00001eb377670"/>
</dbReference>
<reference evidence="1" key="3">
    <citation type="submission" date="2021-05" db="UniProtKB">
        <authorList>
            <consortium name="EnsemblPlants"/>
        </authorList>
    </citation>
    <scope>IDENTIFICATION</scope>
    <source>
        <strain evidence="1">cv. B73</strain>
    </source>
</reference>
<evidence type="ECO:0000313" key="2">
    <source>
        <dbReference type="Proteomes" id="UP000007305"/>
    </source>
</evidence>
<accession>A0A804R0K8</accession>
<dbReference type="AlphaFoldDB" id="A0A804R0K8"/>
<dbReference type="PANTHER" id="PTHR10797">
    <property type="entry name" value="CCR4-NOT TRANSCRIPTION COMPLEX SUBUNIT"/>
    <property type="match status" value="1"/>
</dbReference>
<dbReference type="SUPFAM" id="SSF53098">
    <property type="entry name" value="Ribonuclease H-like"/>
    <property type="match status" value="1"/>
</dbReference>
<dbReference type="InterPro" id="IPR036397">
    <property type="entry name" value="RNaseH_sf"/>
</dbReference>
<dbReference type="Gramene" id="Zm00001eb377670_T001">
    <property type="protein sequence ID" value="Zm00001eb377670_P001"/>
    <property type="gene ID" value="Zm00001eb377670"/>
</dbReference>
<name>A0A804R0K8_MAIZE</name>
<dbReference type="GO" id="GO:0004535">
    <property type="term" value="F:poly(A)-specific ribonuclease activity"/>
    <property type="evidence" value="ECO:0000318"/>
    <property type="project" value="GO_Central"/>
</dbReference>
<dbReference type="InterPro" id="IPR012337">
    <property type="entry name" value="RNaseH-like_sf"/>
</dbReference>
<reference evidence="1" key="2">
    <citation type="submission" date="2019-07" db="EMBL/GenBank/DDBJ databases">
        <authorList>
            <person name="Seetharam A."/>
            <person name="Woodhouse M."/>
            <person name="Cannon E."/>
        </authorList>
    </citation>
    <scope>NUCLEOTIDE SEQUENCE [LARGE SCALE GENOMIC DNA]</scope>
    <source>
        <strain evidence="1">cv. B73</strain>
    </source>
</reference>
<proteinExistence type="predicted"/>
<reference evidence="2" key="1">
    <citation type="journal article" date="2009" name="Science">
        <title>The B73 maize genome: complexity, diversity, and dynamics.</title>
        <authorList>
            <person name="Schnable P.S."/>
            <person name="Ware D."/>
            <person name="Fulton R.S."/>
            <person name="Stein J.C."/>
            <person name="Wei F."/>
            <person name="Pasternak S."/>
            <person name="Liang C."/>
            <person name="Zhang J."/>
            <person name="Fulton L."/>
            <person name="Graves T.A."/>
            <person name="Minx P."/>
            <person name="Reily A.D."/>
            <person name="Courtney L."/>
            <person name="Kruchowski S.S."/>
            <person name="Tomlinson C."/>
            <person name="Strong C."/>
            <person name="Delehaunty K."/>
            <person name="Fronick C."/>
            <person name="Courtney B."/>
            <person name="Rock S.M."/>
            <person name="Belter E."/>
            <person name="Du F."/>
            <person name="Kim K."/>
            <person name="Abbott R.M."/>
            <person name="Cotton M."/>
            <person name="Levy A."/>
            <person name="Marchetto P."/>
            <person name="Ochoa K."/>
            <person name="Jackson S.M."/>
            <person name="Gillam B."/>
            <person name="Chen W."/>
            <person name="Yan L."/>
            <person name="Higginbotham J."/>
            <person name="Cardenas M."/>
            <person name="Waligorski J."/>
            <person name="Applebaum E."/>
            <person name="Phelps L."/>
            <person name="Falcone J."/>
            <person name="Kanchi K."/>
            <person name="Thane T."/>
            <person name="Scimone A."/>
            <person name="Thane N."/>
            <person name="Henke J."/>
            <person name="Wang T."/>
            <person name="Ruppert J."/>
            <person name="Shah N."/>
            <person name="Rotter K."/>
            <person name="Hodges J."/>
            <person name="Ingenthron E."/>
            <person name="Cordes M."/>
            <person name="Kohlberg S."/>
            <person name="Sgro J."/>
            <person name="Delgado B."/>
            <person name="Mead K."/>
            <person name="Chinwalla A."/>
            <person name="Leonard S."/>
            <person name="Crouse K."/>
            <person name="Collura K."/>
            <person name="Kudrna D."/>
            <person name="Currie J."/>
            <person name="He R."/>
            <person name="Angelova A."/>
            <person name="Rajasekar S."/>
            <person name="Mueller T."/>
            <person name="Lomeli R."/>
            <person name="Scara G."/>
            <person name="Ko A."/>
            <person name="Delaney K."/>
            <person name="Wissotski M."/>
            <person name="Lopez G."/>
            <person name="Campos D."/>
            <person name="Braidotti M."/>
            <person name="Ashley E."/>
            <person name="Golser W."/>
            <person name="Kim H."/>
            <person name="Lee S."/>
            <person name="Lin J."/>
            <person name="Dujmic Z."/>
            <person name="Kim W."/>
            <person name="Talag J."/>
            <person name="Zuccolo A."/>
            <person name="Fan C."/>
            <person name="Sebastian A."/>
            <person name="Kramer M."/>
            <person name="Spiegel L."/>
            <person name="Nascimento L."/>
            <person name="Zutavern T."/>
            <person name="Miller B."/>
            <person name="Ambroise C."/>
            <person name="Muller S."/>
            <person name="Spooner W."/>
            <person name="Narechania A."/>
            <person name="Ren L."/>
            <person name="Wei S."/>
            <person name="Kumari S."/>
            <person name="Faga B."/>
            <person name="Levy M.J."/>
            <person name="McMahan L."/>
            <person name="Van Buren P."/>
            <person name="Vaughn M.W."/>
            <person name="Ying K."/>
            <person name="Yeh C.-T."/>
            <person name="Emrich S.J."/>
            <person name="Jia Y."/>
            <person name="Kalyanaraman A."/>
            <person name="Hsia A.-P."/>
            <person name="Barbazuk W.B."/>
            <person name="Baucom R.S."/>
            <person name="Brutnell T.P."/>
            <person name="Carpita N.C."/>
            <person name="Chaparro C."/>
            <person name="Chia J.-M."/>
            <person name="Deragon J.-M."/>
            <person name="Estill J.C."/>
            <person name="Fu Y."/>
            <person name="Jeddeloh J.A."/>
            <person name="Han Y."/>
            <person name="Lee H."/>
            <person name="Li P."/>
            <person name="Lisch D.R."/>
            <person name="Liu S."/>
            <person name="Liu Z."/>
            <person name="Nagel D.H."/>
            <person name="McCann M.C."/>
            <person name="SanMiguel P."/>
            <person name="Myers A.M."/>
            <person name="Nettleton D."/>
            <person name="Nguyen J."/>
            <person name="Penning B.W."/>
            <person name="Ponnala L."/>
            <person name="Schneider K.L."/>
            <person name="Schwartz D.C."/>
            <person name="Sharma A."/>
            <person name="Soderlund C."/>
            <person name="Springer N.M."/>
            <person name="Sun Q."/>
            <person name="Wang H."/>
            <person name="Waterman M."/>
            <person name="Westerman R."/>
            <person name="Wolfgruber T.K."/>
            <person name="Yang L."/>
            <person name="Yu Y."/>
            <person name="Zhang L."/>
            <person name="Zhou S."/>
            <person name="Zhu Q."/>
            <person name="Bennetzen J.L."/>
            <person name="Dawe R.K."/>
            <person name="Jiang J."/>
            <person name="Jiang N."/>
            <person name="Presting G.G."/>
            <person name="Wessler S.R."/>
            <person name="Aluru S."/>
            <person name="Martienssen R.A."/>
            <person name="Clifton S.W."/>
            <person name="McCombie W.R."/>
            <person name="Wing R.A."/>
            <person name="Wilson R.K."/>
        </authorList>
    </citation>
    <scope>NUCLEOTIDE SEQUENCE [LARGE SCALE GENOMIC DNA]</scope>
    <source>
        <strain evidence="2">cv. B73</strain>
    </source>
</reference>
<dbReference type="GO" id="GO:0003676">
    <property type="term" value="F:nucleic acid binding"/>
    <property type="evidence" value="ECO:0007669"/>
    <property type="project" value="InterPro"/>
</dbReference>
<evidence type="ECO:0000313" key="1">
    <source>
        <dbReference type="EnsemblPlants" id="Zm00001eb377670_P001"/>
    </source>
</evidence>
<dbReference type="GO" id="GO:0030015">
    <property type="term" value="C:CCR4-NOT core complex"/>
    <property type="evidence" value="ECO:0000318"/>
    <property type="project" value="GO_Central"/>
</dbReference>
<dbReference type="InParanoid" id="A0A804R0K8"/>
<sequence length="275" mass="29802">MYSQSVLVRAPPPPPPPCRFVPRPCYVMARPLLVFMPSGALLKAAVRDVWASNFDEELSNLSAVLPRYPCVCVDTEFPGAVHDSDMPRPAVGIALSGPTGRFPVAWQFNIRGFDPALHPHAPASIAMLREQGMDFAMLNEFGIDPEDFAAGFRRSGLACGRLTWTAFSGSYDFGYLAKAITGGQPLPDTLDGFLALVRRLFGHSVFDVKHLARCCAMRGGLEQVATALGVKRAAGRAHCAGSDSLLTTDVLLLMMHRFFRNVDVLAHAGTIVDLT</sequence>
<dbReference type="Proteomes" id="UP000007305">
    <property type="component" value="Chromosome 9"/>
</dbReference>
<dbReference type="GO" id="GO:0000932">
    <property type="term" value="C:P-body"/>
    <property type="evidence" value="ECO:0000318"/>
    <property type="project" value="GO_Central"/>
</dbReference>
<protein>
    <submittedName>
        <fullName evidence="1">Uncharacterized protein</fullName>
    </submittedName>
</protein>
<keyword evidence="2" id="KW-1185">Reference proteome</keyword>